<sequence>MEPSPPSSSAYPSGGTEEPDRDSVTAAEGIPTAPAPWWSLPDELCLHLLSFLDVDDLLAASRTCHRLRTLSFDPLLHKWRLRYSHDRVGHLLEHRPLLHTLQPPISTIYLTRTHLAARRLHWSLVSIRLNRSLLRRPKLSTLVSANILPKECCRRDRTSGEFVWGVSGPVFERKRRVEVEKIKEGLRVWLERKARQIHLRRREGGVGVLVWRFSRRIKTGDARSTPNNVYVERPNKERVSSLRRFFEGLGSGRLGG</sequence>
<keyword evidence="4" id="KW-1185">Reference proteome</keyword>
<dbReference type="SUPFAM" id="SSF81383">
    <property type="entry name" value="F-box domain"/>
    <property type="match status" value="1"/>
</dbReference>
<comment type="caution">
    <text evidence="3">The sequence shown here is derived from an EMBL/GenBank/DDBJ whole genome shotgun (WGS) entry which is preliminary data.</text>
</comment>
<evidence type="ECO:0000259" key="2">
    <source>
        <dbReference type="PROSITE" id="PS50181"/>
    </source>
</evidence>
<accession>A0AAI8Z2A9</accession>
<feature type="region of interest" description="Disordered" evidence="1">
    <location>
        <begin position="1"/>
        <end position="23"/>
    </location>
</feature>
<dbReference type="PROSITE" id="PS50181">
    <property type="entry name" value="FBOX"/>
    <property type="match status" value="1"/>
</dbReference>
<dbReference type="Proteomes" id="UP001296104">
    <property type="component" value="Unassembled WGS sequence"/>
</dbReference>
<name>A0AAI8Z2A9_9PEZI</name>
<feature type="domain" description="F-box" evidence="2">
    <location>
        <begin position="34"/>
        <end position="82"/>
    </location>
</feature>
<organism evidence="3 4">
    <name type="scientific">Lecanosticta acicola</name>
    <dbReference type="NCBI Taxonomy" id="111012"/>
    <lineage>
        <taxon>Eukaryota</taxon>
        <taxon>Fungi</taxon>
        <taxon>Dikarya</taxon>
        <taxon>Ascomycota</taxon>
        <taxon>Pezizomycotina</taxon>
        <taxon>Dothideomycetes</taxon>
        <taxon>Dothideomycetidae</taxon>
        <taxon>Mycosphaerellales</taxon>
        <taxon>Mycosphaerellaceae</taxon>
        <taxon>Lecanosticta</taxon>
    </lineage>
</organism>
<dbReference type="EMBL" id="CAVMBE010000045">
    <property type="protein sequence ID" value="CAK4031184.1"/>
    <property type="molecule type" value="Genomic_DNA"/>
</dbReference>
<evidence type="ECO:0000313" key="4">
    <source>
        <dbReference type="Proteomes" id="UP001296104"/>
    </source>
</evidence>
<proteinExistence type="predicted"/>
<dbReference type="Gene3D" id="1.20.1280.50">
    <property type="match status" value="1"/>
</dbReference>
<dbReference type="SMART" id="SM00256">
    <property type="entry name" value="FBOX"/>
    <property type="match status" value="1"/>
</dbReference>
<reference evidence="3" key="1">
    <citation type="submission" date="2023-11" db="EMBL/GenBank/DDBJ databases">
        <authorList>
            <person name="Alioto T."/>
            <person name="Alioto T."/>
            <person name="Gomez Garrido J."/>
        </authorList>
    </citation>
    <scope>NUCLEOTIDE SEQUENCE</scope>
</reference>
<evidence type="ECO:0000256" key="1">
    <source>
        <dbReference type="SAM" id="MobiDB-lite"/>
    </source>
</evidence>
<gene>
    <name evidence="3" type="ORF">LECACI_7A006342</name>
</gene>
<dbReference type="InterPro" id="IPR036047">
    <property type="entry name" value="F-box-like_dom_sf"/>
</dbReference>
<evidence type="ECO:0000313" key="3">
    <source>
        <dbReference type="EMBL" id="CAK4031184.1"/>
    </source>
</evidence>
<dbReference type="Pfam" id="PF12937">
    <property type="entry name" value="F-box-like"/>
    <property type="match status" value="1"/>
</dbReference>
<protein>
    <recommendedName>
        <fullName evidence="2">F-box domain-containing protein</fullName>
    </recommendedName>
</protein>
<dbReference type="InterPro" id="IPR001810">
    <property type="entry name" value="F-box_dom"/>
</dbReference>
<dbReference type="AlphaFoldDB" id="A0AAI8Z2A9"/>